<dbReference type="SUPFAM" id="SSF88946">
    <property type="entry name" value="Sigma2 domain of RNA polymerase sigma factors"/>
    <property type="match status" value="1"/>
</dbReference>
<gene>
    <name evidence="3" type="ORF">GRAN_5212</name>
</gene>
<sequence>MNSPRLLSSQSPRDLEAIVLEHYTWLLDWAHQLTRGTSEEAEDLVQDLCVRLVRMKNKPDLPDADQARAYLYKALRNLFLSKRLRHGHDAVAGLLVVDFDSVAWAMSAVDRSKLLYVRSDLARICEYACIRRKSSRAAAALILRFFIGYLPTETMAILKSKRAGVDTLTQTARLEAKAYLERPSVLRFLDRSDKKPQASSKNLPEQSDALFAELLHRIFAEPEGQCFPAGFLNDRYGTSIEIPFGTDEIAHLVSCHACLHLATEILALPDLTLQFLPDIPSSGEAGPPPARSEKTDLKKLRRKLRETYEHRPSKLQIIVDGVVRGVQTIAGASSKVQIALQPLSKPGFVEILSEQGLGLLYLDLQPDEPGLPNTQHAEVELSDGRQLSVSLTWSEGAPVVHVSYYDPLFESEGDGPPSGAAEATQRRTAGSAVSQTSPLEGTSSPNWIDHIRTRIRDWWRTAGIFALVACFVLLAVIGLRHQSRSKLQTPSALTLLSRSEEKLKVSTPVHGAVRSKFSLDVTRRDSRTTNHLEVEALRSSDLPLRVVRLRAANGTLVAAQEVDARGKETNFSGYGTRPMPETQLETVSTDGVWRCPPDAKSFKDLVAGASDVYVNEVKGGYEVGFRRSPILNQPTIVEATLQIESESMRPVVETLELQQGDAKREYRFREVGYEILPASSVHDGDFRLTSISEGKRAAATGGAIARTDTAQLILEVLEVLSKQQQQVQDSVDVERGQNNEVVVSGVLQSSAQKQIFIEKLGSSPGFNALTIELHSPDGPGAYGSSTARTLTVDTQVSIEDGHLPWEGLLRDPLQAQGFEGPELDARIRASAAALIEAGAALHREAWVADQIATKDFTSDELQAMHPEKRARWLALLKLHLDACAKHANLIENTIAIPLRSHDATGASPAASPFSTVVEFRGGFTSLVRASKKLDSSLASGFALSPESQPPSITPAELEELITNLQAEESWLEATIDRLHETPSQRHKT</sequence>
<feature type="domain" description="RNA polymerase sigma-70 region 2" evidence="2">
    <location>
        <begin position="19"/>
        <end position="85"/>
    </location>
</feature>
<proteinExistence type="predicted"/>
<keyword evidence="4" id="KW-1185">Reference proteome</keyword>
<reference evidence="3 4" key="1">
    <citation type="submission" date="2018-11" db="EMBL/GenBank/DDBJ databases">
        <authorList>
            <person name="Mardanov A.V."/>
            <person name="Ravin N.V."/>
            <person name="Dedysh S.N."/>
        </authorList>
    </citation>
    <scope>NUCLEOTIDE SEQUENCE [LARGE SCALE GENOMIC DNA]</scope>
    <source>
        <strain evidence="3 4">AF10</strain>
    </source>
</reference>
<feature type="region of interest" description="Disordered" evidence="1">
    <location>
        <begin position="411"/>
        <end position="443"/>
    </location>
</feature>
<dbReference type="Proteomes" id="UP000289437">
    <property type="component" value="Unassembled WGS sequence"/>
</dbReference>
<dbReference type="InterPro" id="IPR013325">
    <property type="entry name" value="RNA_pol_sigma_r2"/>
</dbReference>
<dbReference type="GO" id="GO:0003700">
    <property type="term" value="F:DNA-binding transcription factor activity"/>
    <property type="evidence" value="ECO:0007669"/>
    <property type="project" value="InterPro"/>
</dbReference>
<dbReference type="GO" id="GO:0006352">
    <property type="term" value="P:DNA-templated transcription initiation"/>
    <property type="evidence" value="ECO:0007669"/>
    <property type="project" value="InterPro"/>
</dbReference>
<name>A0A4V1L4Y4_9BACT</name>
<evidence type="ECO:0000256" key="1">
    <source>
        <dbReference type="SAM" id="MobiDB-lite"/>
    </source>
</evidence>
<organism evidence="3 4">
    <name type="scientific">Granulicella sibirica</name>
    <dbReference type="NCBI Taxonomy" id="2479048"/>
    <lineage>
        <taxon>Bacteria</taxon>
        <taxon>Pseudomonadati</taxon>
        <taxon>Acidobacteriota</taxon>
        <taxon>Terriglobia</taxon>
        <taxon>Terriglobales</taxon>
        <taxon>Acidobacteriaceae</taxon>
        <taxon>Granulicella</taxon>
    </lineage>
</organism>
<dbReference type="Gene3D" id="1.10.1740.10">
    <property type="match status" value="1"/>
</dbReference>
<protein>
    <recommendedName>
        <fullName evidence="2">RNA polymerase sigma-70 region 2 domain-containing protein</fullName>
    </recommendedName>
</protein>
<evidence type="ECO:0000313" key="3">
    <source>
        <dbReference type="EMBL" id="RXH53874.1"/>
    </source>
</evidence>
<evidence type="ECO:0000259" key="2">
    <source>
        <dbReference type="Pfam" id="PF04542"/>
    </source>
</evidence>
<dbReference type="Pfam" id="PF04542">
    <property type="entry name" value="Sigma70_r2"/>
    <property type="match status" value="1"/>
</dbReference>
<evidence type="ECO:0000313" key="4">
    <source>
        <dbReference type="Proteomes" id="UP000289437"/>
    </source>
</evidence>
<dbReference type="EMBL" id="RDSM01000007">
    <property type="protein sequence ID" value="RXH53874.1"/>
    <property type="molecule type" value="Genomic_DNA"/>
</dbReference>
<accession>A0A4V1L4Y4</accession>
<comment type="caution">
    <text evidence="3">The sequence shown here is derived from an EMBL/GenBank/DDBJ whole genome shotgun (WGS) entry which is preliminary data.</text>
</comment>
<dbReference type="InterPro" id="IPR007627">
    <property type="entry name" value="RNA_pol_sigma70_r2"/>
</dbReference>
<dbReference type="AlphaFoldDB" id="A0A4V1L4Y4"/>
<reference evidence="4" key="2">
    <citation type="submission" date="2019-02" db="EMBL/GenBank/DDBJ databases">
        <title>Granulicella sibirica sp. nov., a psychrotolerant acidobacterium isolated from an organic soil layer in forested tundra, West Siberia.</title>
        <authorList>
            <person name="Oshkin I.Y."/>
            <person name="Kulichevskaya I.S."/>
            <person name="Rijpstra W.I.C."/>
            <person name="Sinninghe Damste J.S."/>
            <person name="Rakitin A.L."/>
            <person name="Ravin N.V."/>
            <person name="Dedysh S.N."/>
        </authorList>
    </citation>
    <scope>NUCLEOTIDE SEQUENCE [LARGE SCALE GENOMIC DNA]</scope>
    <source>
        <strain evidence="4">AF10</strain>
    </source>
</reference>
<feature type="compositionally biased region" description="Polar residues" evidence="1">
    <location>
        <begin position="426"/>
        <end position="443"/>
    </location>
</feature>